<gene>
    <name evidence="2" type="ORF">CH63R_08853</name>
</gene>
<evidence type="ECO:0000313" key="2">
    <source>
        <dbReference type="EMBL" id="OBR07332.1"/>
    </source>
</evidence>
<keyword evidence="3" id="KW-1185">Reference proteome</keyword>
<dbReference type="VEuPathDB" id="FungiDB:CH63R_08853"/>
<sequence>MHRIASRFTLRTVSLTFEPWNFPPRFLAALPCSLGGVVMAQKDIYSAVASLNSSTPGRQKASGSAKKTLIALHLGPGLGLGPLRMSPNVGLSPASLPRLPASCQLIPDAAPLESSVSQFYSQKVFSYFAALRRPSSKVCVPSSGDQSTVASRKADLSCCTEPALDHDLQSAVAHLPRQGLLPTARRDPRDPEASHGLEPWSRVDADPFCRGFVVAASNASIGSESFPETESTGMHAPPLGLPTSRCQIRTSPRGSHADQVIQETHHNLLEIPSHE</sequence>
<accession>A0A1B7Y5Q4</accession>
<comment type="caution">
    <text evidence="2">The sequence shown here is derived from an EMBL/GenBank/DDBJ whole genome shotgun (WGS) entry which is preliminary data.</text>
</comment>
<dbReference type="Proteomes" id="UP000092177">
    <property type="component" value="Chromosome 6"/>
</dbReference>
<dbReference type="GeneID" id="28867934"/>
<feature type="region of interest" description="Disordered" evidence="1">
    <location>
        <begin position="223"/>
        <end position="244"/>
    </location>
</feature>
<feature type="region of interest" description="Disordered" evidence="1">
    <location>
        <begin position="179"/>
        <end position="200"/>
    </location>
</feature>
<proteinExistence type="predicted"/>
<dbReference type="KEGG" id="chig:CH63R_08853"/>
<evidence type="ECO:0000313" key="3">
    <source>
        <dbReference type="Proteomes" id="UP000092177"/>
    </source>
</evidence>
<feature type="compositionally biased region" description="Polar residues" evidence="1">
    <location>
        <begin position="223"/>
        <end position="232"/>
    </location>
</feature>
<organism evidence="2 3">
    <name type="scientific">Colletotrichum higginsianum (strain IMI 349063)</name>
    <name type="common">Crucifer anthracnose fungus</name>
    <dbReference type="NCBI Taxonomy" id="759273"/>
    <lineage>
        <taxon>Eukaryota</taxon>
        <taxon>Fungi</taxon>
        <taxon>Dikarya</taxon>
        <taxon>Ascomycota</taxon>
        <taxon>Pezizomycotina</taxon>
        <taxon>Sordariomycetes</taxon>
        <taxon>Hypocreomycetidae</taxon>
        <taxon>Glomerellales</taxon>
        <taxon>Glomerellaceae</taxon>
        <taxon>Colletotrichum</taxon>
        <taxon>Colletotrichum destructivum species complex</taxon>
    </lineage>
</organism>
<dbReference type="EMBL" id="LTAN01000006">
    <property type="protein sequence ID" value="OBR07332.1"/>
    <property type="molecule type" value="Genomic_DNA"/>
</dbReference>
<dbReference type="RefSeq" id="XP_018155850.1">
    <property type="nucleotide sequence ID" value="XM_018303827.1"/>
</dbReference>
<feature type="compositionally biased region" description="Basic and acidic residues" evidence="1">
    <location>
        <begin position="184"/>
        <end position="200"/>
    </location>
</feature>
<protein>
    <submittedName>
        <fullName evidence="2">Uncharacterized protein</fullName>
    </submittedName>
</protein>
<reference evidence="3" key="1">
    <citation type="journal article" date="2017" name="BMC Genomics">
        <title>Gapless genome assembly of Colletotrichum higginsianum reveals chromosome structure and association of transposable elements with secondary metabolite gene clusters.</title>
        <authorList>
            <person name="Dallery J.-F."/>
            <person name="Lapalu N."/>
            <person name="Zampounis A."/>
            <person name="Pigne S."/>
            <person name="Luyten I."/>
            <person name="Amselem J."/>
            <person name="Wittenberg A.H.J."/>
            <person name="Zhou S."/>
            <person name="de Queiroz M.V."/>
            <person name="Robin G.P."/>
            <person name="Auger A."/>
            <person name="Hainaut M."/>
            <person name="Henrissat B."/>
            <person name="Kim K.-T."/>
            <person name="Lee Y.-H."/>
            <person name="Lespinet O."/>
            <person name="Schwartz D.C."/>
            <person name="Thon M.R."/>
            <person name="O'Connell R.J."/>
        </authorList>
    </citation>
    <scope>NUCLEOTIDE SEQUENCE [LARGE SCALE GENOMIC DNA]</scope>
    <source>
        <strain evidence="3">IMI 349063</strain>
    </source>
</reference>
<evidence type="ECO:0000256" key="1">
    <source>
        <dbReference type="SAM" id="MobiDB-lite"/>
    </source>
</evidence>
<dbReference type="AlphaFoldDB" id="A0A1B7Y5Q4"/>
<name>A0A1B7Y5Q4_COLHI</name>